<gene>
    <name evidence="1" type="ORF">TSUD_268080</name>
</gene>
<dbReference type="AlphaFoldDB" id="A0A2Z6P0U8"/>
<dbReference type="CDD" id="cd04481">
    <property type="entry name" value="RPA1_DBD_B_like"/>
    <property type="match status" value="1"/>
</dbReference>
<reference evidence="2" key="1">
    <citation type="journal article" date="2017" name="Front. Plant Sci.">
        <title>Climate Clever Clovers: New Paradigm to Reduce the Environmental Footprint of Ruminants by Breeding Low Methanogenic Forages Utilizing Haplotype Variation.</title>
        <authorList>
            <person name="Kaur P."/>
            <person name="Appels R."/>
            <person name="Bayer P.E."/>
            <person name="Keeble-Gagnere G."/>
            <person name="Wang J."/>
            <person name="Hirakawa H."/>
            <person name="Shirasawa K."/>
            <person name="Vercoe P."/>
            <person name="Stefanova K."/>
            <person name="Durmic Z."/>
            <person name="Nichols P."/>
            <person name="Revell C."/>
            <person name="Isobe S.N."/>
            <person name="Edwards D."/>
            <person name="Erskine W."/>
        </authorList>
    </citation>
    <scope>NUCLEOTIDE SEQUENCE [LARGE SCALE GENOMIC DNA]</scope>
    <source>
        <strain evidence="2">cv. Daliak</strain>
    </source>
</reference>
<evidence type="ECO:0000313" key="1">
    <source>
        <dbReference type="EMBL" id="GAU41905.1"/>
    </source>
</evidence>
<evidence type="ECO:0000313" key="2">
    <source>
        <dbReference type="Proteomes" id="UP000242715"/>
    </source>
</evidence>
<keyword evidence="2" id="KW-1185">Reference proteome</keyword>
<name>A0A2Z6P0U8_TRISU</name>
<dbReference type="InterPro" id="IPR012340">
    <property type="entry name" value="NA-bd_OB-fold"/>
</dbReference>
<proteinExistence type="predicted"/>
<protein>
    <submittedName>
        <fullName evidence="1">Uncharacterized protein</fullName>
    </submittedName>
</protein>
<dbReference type="Proteomes" id="UP000242715">
    <property type="component" value="Unassembled WGS sequence"/>
</dbReference>
<dbReference type="Gene3D" id="2.40.50.140">
    <property type="entry name" value="Nucleic acid-binding proteins"/>
    <property type="match status" value="1"/>
</dbReference>
<sequence length="341" mass="37825">MNPFKLVLCVGTTVITSKNVGIPHYSLTLFDAQKISNYQDGLHYLIDVIGVVTDVQSNPDSDAGAIKITLADKRDYADQFKDTLYHRKYELPVLVLQFVDIKVAQGVIFVESVEHVTRVLLNPPIPEVEQFKIEMGYASGSNNLTMKDMELDLIIVFGAITLCLVLHPSNMIVHDDTSAAVLPICYNLLQEIDPINDNGSSFVLSDDGEQVMSDKTVLMIVKKVRRVNVLSDDDVEVVRMTDAIDLIKKFHDVGSNFTPIKSIFETASTSLPYDLNGPGFVSPLPVCVNTGKTTLAEYGVEGIVDDAAAEYRRRYKEFKVRSRNNTLMKFDIVGSSSSDSF</sequence>
<accession>A0A2Z6P0U8</accession>
<dbReference type="EMBL" id="DF973888">
    <property type="protein sequence ID" value="GAU41905.1"/>
    <property type="molecule type" value="Genomic_DNA"/>
</dbReference>
<organism evidence="1 2">
    <name type="scientific">Trifolium subterraneum</name>
    <name type="common">Subterranean clover</name>
    <dbReference type="NCBI Taxonomy" id="3900"/>
    <lineage>
        <taxon>Eukaryota</taxon>
        <taxon>Viridiplantae</taxon>
        <taxon>Streptophyta</taxon>
        <taxon>Embryophyta</taxon>
        <taxon>Tracheophyta</taxon>
        <taxon>Spermatophyta</taxon>
        <taxon>Magnoliopsida</taxon>
        <taxon>eudicotyledons</taxon>
        <taxon>Gunneridae</taxon>
        <taxon>Pentapetalae</taxon>
        <taxon>rosids</taxon>
        <taxon>fabids</taxon>
        <taxon>Fabales</taxon>
        <taxon>Fabaceae</taxon>
        <taxon>Papilionoideae</taxon>
        <taxon>50 kb inversion clade</taxon>
        <taxon>NPAAA clade</taxon>
        <taxon>Hologalegina</taxon>
        <taxon>IRL clade</taxon>
        <taxon>Trifolieae</taxon>
        <taxon>Trifolium</taxon>
    </lineage>
</organism>